<accession>A0A4Z2JEI3</accession>
<reference evidence="1 2" key="1">
    <citation type="submission" date="2019-03" db="EMBL/GenBank/DDBJ databases">
        <title>First draft genome of Liparis tanakae, snailfish: a comprehensive survey of snailfish specific genes.</title>
        <authorList>
            <person name="Kim W."/>
            <person name="Song I."/>
            <person name="Jeong J.-H."/>
            <person name="Kim D."/>
            <person name="Kim S."/>
            <person name="Ryu S."/>
            <person name="Song J.Y."/>
            <person name="Lee S.K."/>
        </authorList>
    </citation>
    <scope>NUCLEOTIDE SEQUENCE [LARGE SCALE GENOMIC DNA]</scope>
    <source>
        <tissue evidence="1">Muscle</tissue>
    </source>
</reference>
<protein>
    <submittedName>
        <fullName evidence="1">Uncharacterized protein</fullName>
    </submittedName>
</protein>
<name>A0A4Z2JEI3_9TELE</name>
<dbReference type="EMBL" id="SRLO01000005">
    <property type="protein sequence ID" value="TNN88421.1"/>
    <property type="molecule type" value="Genomic_DNA"/>
</dbReference>
<proteinExistence type="predicted"/>
<comment type="caution">
    <text evidence="1">The sequence shown here is derived from an EMBL/GenBank/DDBJ whole genome shotgun (WGS) entry which is preliminary data.</text>
</comment>
<keyword evidence="2" id="KW-1185">Reference proteome</keyword>
<dbReference type="Proteomes" id="UP000314294">
    <property type="component" value="Unassembled WGS sequence"/>
</dbReference>
<dbReference type="AlphaFoldDB" id="A0A4Z2JEI3"/>
<evidence type="ECO:0000313" key="1">
    <source>
        <dbReference type="EMBL" id="TNN88421.1"/>
    </source>
</evidence>
<organism evidence="1 2">
    <name type="scientific">Liparis tanakae</name>
    <name type="common">Tanaka's snailfish</name>
    <dbReference type="NCBI Taxonomy" id="230148"/>
    <lineage>
        <taxon>Eukaryota</taxon>
        <taxon>Metazoa</taxon>
        <taxon>Chordata</taxon>
        <taxon>Craniata</taxon>
        <taxon>Vertebrata</taxon>
        <taxon>Euteleostomi</taxon>
        <taxon>Actinopterygii</taxon>
        <taxon>Neopterygii</taxon>
        <taxon>Teleostei</taxon>
        <taxon>Neoteleostei</taxon>
        <taxon>Acanthomorphata</taxon>
        <taxon>Eupercaria</taxon>
        <taxon>Perciformes</taxon>
        <taxon>Cottioidei</taxon>
        <taxon>Cottales</taxon>
        <taxon>Liparidae</taxon>
        <taxon>Liparis</taxon>
    </lineage>
</organism>
<gene>
    <name evidence="1" type="ORF">EYF80_001203</name>
</gene>
<evidence type="ECO:0000313" key="2">
    <source>
        <dbReference type="Proteomes" id="UP000314294"/>
    </source>
</evidence>
<sequence length="84" mass="9340">MFILEPSAHLAAAELQQDCFVFFVTKPSSVTKVEQQPDKPPYGVQTVVVADAADGMMKRMKLMNLRRSGDDGEVEERITATCTY</sequence>